<dbReference type="Proteomes" id="UP000005713">
    <property type="component" value="Unassembled WGS sequence"/>
</dbReference>
<dbReference type="Gene3D" id="3.40.50.12780">
    <property type="entry name" value="N-terminal domain of ligase-like"/>
    <property type="match status" value="1"/>
</dbReference>
<dbReference type="InterPro" id="IPR020845">
    <property type="entry name" value="AMP-binding_CS"/>
</dbReference>
<dbReference type="Pfam" id="PF13193">
    <property type="entry name" value="AMP-binding_C"/>
    <property type="match status" value="1"/>
</dbReference>
<comment type="caution">
    <text evidence="3">The sequence shown here is derived from an EMBL/GenBank/DDBJ whole genome shotgun (WGS) entry which is preliminary data.</text>
</comment>
<proteinExistence type="predicted"/>
<name>A3K664_SAGS3</name>
<organism evidence="3 4">
    <name type="scientific">Sagittula stellata (strain ATCC 700073 / DSM 11524 / E-37)</name>
    <dbReference type="NCBI Taxonomy" id="388399"/>
    <lineage>
        <taxon>Bacteria</taxon>
        <taxon>Pseudomonadati</taxon>
        <taxon>Pseudomonadota</taxon>
        <taxon>Alphaproteobacteria</taxon>
        <taxon>Rhodobacterales</taxon>
        <taxon>Roseobacteraceae</taxon>
        <taxon>Sagittula</taxon>
    </lineage>
</organism>
<feature type="domain" description="AMP-binding enzyme C-terminal" evidence="2">
    <location>
        <begin position="419"/>
        <end position="492"/>
    </location>
</feature>
<evidence type="ECO:0000313" key="4">
    <source>
        <dbReference type="Proteomes" id="UP000005713"/>
    </source>
</evidence>
<dbReference type="PROSITE" id="PS00455">
    <property type="entry name" value="AMP_BINDING"/>
    <property type="match status" value="1"/>
</dbReference>
<evidence type="ECO:0000313" key="3">
    <source>
        <dbReference type="EMBL" id="EBA07214.1"/>
    </source>
</evidence>
<dbReference type="GO" id="GO:0016877">
    <property type="term" value="F:ligase activity, forming carbon-sulfur bonds"/>
    <property type="evidence" value="ECO:0007669"/>
    <property type="project" value="UniProtKB-ARBA"/>
</dbReference>
<dbReference type="PANTHER" id="PTHR43767:SF10">
    <property type="entry name" value="SURFACTIN SYNTHASE SUBUNIT 1"/>
    <property type="match status" value="1"/>
</dbReference>
<reference evidence="3 4" key="1">
    <citation type="submission" date="2006-06" db="EMBL/GenBank/DDBJ databases">
        <authorList>
            <person name="Moran M.A."/>
            <person name="Ferriera S."/>
            <person name="Johnson J."/>
            <person name="Kravitz S."/>
            <person name="Beeson K."/>
            <person name="Sutton G."/>
            <person name="Rogers Y.-H."/>
            <person name="Friedman R."/>
            <person name="Frazier M."/>
            <person name="Venter J.C."/>
        </authorList>
    </citation>
    <scope>NUCLEOTIDE SEQUENCE [LARGE SCALE GENOMIC DNA]</scope>
    <source>
        <strain evidence="3 4">E-37</strain>
    </source>
</reference>
<dbReference type="AlphaFoldDB" id="A3K664"/>
<dbReference type="eggNOG" id="COG0365">
    <property type="taxonomic scope" value="Bacteria"/>
</dbReference>
<accession>A3K664</accession>
<feature type="domain" description="AMP-dependent synthetase/ligase" evidence="1">
    <location>
        <begin position="29"/>
        <end position="368"/>
    </location>
</feature>
<keyword evidence="3" id="KW-0436">Ligase</keyword>
<dbReference type="InterPro" id="IPR050237">
    <property type="entry name" value="ATP-dep_AMP-bd_enzyme"/>
</dbReference>
<dbReference type="Gene3D" id="3.30.300.30">
    <property type="match status" value="1"/>
</dbReference>
<dbReference type="RefSeq" id="WP_005860777.1">
    <property type="nucleotide sequence ID" value="NZ_AAYA01000010.1"/>
</dbReference>
<dbReference type="InterPro" id="IPR000873">
    <property type="entry name" value="AMP-dep_synth/lig_dom"/>
</dbReference>
<dbReference type="SUPFAM" id="SSF56801">
    <property type="entry name" value="Acetyl-CoA synthetase-like"/>
    <property type="match status" value="1"/>
</dbReference>
<dbReference type="OrthoDB" id="9803968at2"/>
<evidence type="ECO:0000259" key="1">
    <source>
        <dbReference type="Pfam" id="PF00501"/>
    </source>
</evidence>
<dbReference type="EMBL" id="AAYA01000010">
    <property type="protein sequence ID" value="EBA07214.1"/>
    <property type="molecule type" value="Genomic_DNA"/>
</dbReference>
<evidence type="ECO:0000259" key="2">
    <source>
        <dbReference type="Pfam" id="PF13193"/>
    </source>
</evidence>
<dbReference type="PANTHER" id="PTHR43767">
    <property type="entry name" value="LONG-CHAIN-FATTY-ACID--COA LIGASE"/>
    <property type="match status" value="1"/>
</dbReference>
<dbReference type="InterPro" id="IPR045851">
    <property type="entry name" value="AMP-bd_C_sf"/>
</dbReference>
<dbReference type="InterPro" id="IPR025110">
    <property type="entry name" value="AMP-bd_C"/>
</dbReference>
<protein>
    <submittedName>
        <fullName evidence="3">Benzoate-coenzyme A ligase, putative</fullName>
    </submittedName>
</protein>
<gene>
    <name evidence="3" type="ORF">SSE37_06244</name>
</gene>
<keyword evidence="4" id="KW-1185">Reference proteome</keyword>
<sequence>MRASIFDEGAFAPCPAPFNLAAHVLASGASTPDKIALSVVRPTGAQRWSYGRLITAVRGTATGLLEAGLRPGDVLLMRLGNTVDFPIAYLGAIAAGVVPVPSSSQLTAPEVQKILDHLSPAAILRADGVPCPDTAVPVFGPEVYERWHDLPPADYAMGDPERLAYIVYTSGTSGTPRAVGHAHRAIWARQMMMDGWYGLGAEDRLLHAGAFNWTFTLGTGLMDPWTVGATALIPAAGTDAAQLPLLMKRNDVTIFAAAPGVYRQILKFPVAPMPRLRHGLAAGEKLSETIRDGWRAATGTEIFEAYGMSECSTFISNAPARPSAPGTLGRPQLGRHLAIVDEDGAPVARGMPGTIAIHRDDPGLMLRYVGAEDATAEKFAGDWFLTGDLGAMDDDDQISYLGRSDDMMNAGGYRVSPLEVEAALAGLPGVTELAVTDLQVKDDVRVIAAFYTAAEELDEESLKAAAAERLARYKCPRAFIRLDALPRNPNGKLIRKALKRPDPA</sequence>
<dbReference type="Pfam" id="PF00501">
    <property type="entry name" value="AMP-binding"/>
    <property type="match status" value="1"/>
</dbReference>
<dbReference type="InterPro" id="IPR042099">
    <property type="entry name" value="ANL_N_sf"/>
</dbReference>